<evidence type="ECO:0000256" key="9">
    <source>
        <dbReference type="ARBA" id="ARBA00023146"/>
    </source>
</evidence>
<dbReference type="InterPro" id="IPR009080">
    <property type="entry name" value="tRNAsynth_Ia_anticodon-bd"/>
</dbReference>
<dbReference type="CDD" id="cd00671">
    <property type="entry name" value="ArgRS_core"/>
    <property type="match status" value="1"/>
</dbReference>
<dbReference type="FunFam" id="3.40.50.620:FF:000062">
    <property type="entry name" value="Arginine--tRNA ligase"/>
    <property type="match status" value="1"/>
</dbReference>
<dbReference type="GO" id="GO:0005737">
    <property type="term" value="C:cytoplasm"/>
    <property type="evidence" value="ECO:0007669"/>
    <property type="project" value="UniProtKB-SubCell"/>
</dbReference>
<evidence type="ECO:0000259" key="13">
    <source>
        <dbReference type="SMART" id="SM00836"/>
    </source>
</evidence>
<keyword evidence="6 11" id="KW-0547">Nucleotide-binding</keyword>
<dbReference type="Pfam" id="PF03485">
    <property type="entry name" value="Arg_tRNA_synt_N"/>
    <property type="match status" value="1"/>
</dbReference>
<evidence type="ECO:0000313" key="15">
    <source>
        <dbReference type="EMBL" id="SCG76080.1"/>
    </source>
</evidence>
<dbReference type="EMBL" id="LT607751">
    <property type="protein sequence ID" value="SCG76080.1"/>
    <property type="molecule type" value="Genomic_DNA"/>
</dbReference>
<accession>A0A1C5JZS5</accession>
<dbReference type="GO" id="GO:0005524">
    <property type="term" value="F:ATP binding"/>
    <property type="evidence" value="ECO:0007669"/>
    <property type="project" value="UniProtKB-UniRule"/>
</dbReference>
<dbReference type="SMART" id="SM00836">
    <property type="entry name" value="DALR_1"/>
    <property type="match status" value="1"/>
</dbReference>
<keyword evidence="16" id="KW-1185">Reference proteome</keyword>
<dbReference type="HAMAP" id="MF_00123">
    <property type="entry name" value="Arg_tRNA_synth"/>
    <property type="match status" value="1"/>
</dbReference>
<comment type="subunit">
    <text evidence="3 11">Monomer.</text>
</comment>
<dbReference type="NCBIfam" id="TIGR00456">
    <property type="entry name" value="argS"/>
    <property type="match status" value="1"/>
</dbReference>
<dbReference type="SUPFAM" id="SSF47323">
    <property type="entry name" value="Anticodon-binding domain of a subclass of class I aminoacyl-tRNA synthetases"/>
    <property type="match status" value="1"/>
</dbReference>
<feature type="domain" description="DALR anticodon binding" evidence="13">
    <location>
        <begin position="430"/>
        <end position="555"/>
    </location>
</feature>
<dbReference type="Gene3D" id="1.10.730.10">
    <property type="entry name" value="Isoleucyl-tRNA Synthetase, Domain 1"/>
    <property type="match status" value="1"/>
</dbReference>
<evidence type="ECO:0000256" key="2">
    <source>
        <dbReference type="ARBA" id="ARBA00005594"/>
    </source>
</evidence>
<keyword evidence="7 11" id="KW-0067">ATP-binding</keyword>
<keyword evidence="4 11" id="KW-0963">Cytoplasm</keyword>
<evidence type="ECO:0000256" key="5">
    <source>
        <dbReference type="ARBA" id="ARBA00022598"/>
    </source>
</evidence>
<name>A0A1C5JZS5_9ACTN</name>
<evidence type="ECO:0000256" key="12">
    <source>
        <dbReference type="RuleBase" id="RU363038"/>
    </source>
</evidence>
<dbReference type="Proteomes" id="UP000198210">
    <property type="component" value="Chromosome I"/>
</dbReference>
<evidence type="ECO:0000256" key="10">
    <source>
        <dbReference type="ARBA" id="ARBA00049339"/>
    </source>
</evidence>
<evidence type="ECO:0000256" key="6">
    <source>
        <dbReference type="ARBA" id="ARBA00022741"/>
    </source>
</evidence>
<evidence type="ECO:0000256" key="8">
    <source>
        <dbReference type="ARBA" id="ARBA00022917"/>
    </source>
</evidence>
<dbReference type="AlphaFoldDB" id="A0A1C5JZS5"/>
<dbReference type="SMART" id="SM01016">
    <property type="entry name" value="Arg_tRNA_synt_N"/>
    <property type="match status" value="1"/>
</dbReference>
<sequence>MTPAELADVVLSAAHAVFSERGLDRSALPETTAVERPRNPDHGDYASTLALQLSKKVGVPPRELAAGLAEQLGRAPGIKSVEIAGPGFLNIRLDAAAAGQLARVIVEAGDGYGRSDRLAGEKINLEFVSANPTGPVHIGGVRWAAVGDALSRLLRATGADVGTEYYFNDAGSQIDRFARSLLAAAKGEPAPEDGYGGAYIAEIAEAVRGIRPDVLELTDDAAQEVFRVEGVALMFAEIKSSLQAFGVEFDTYFNEKDLHDRGELDLALNRLREQGHLYESEGATWLRTTDFGDDKDRVLRKSNGEWTYFAADCAYYLDKRERGFERVVIMLGADHHGYIGRMKAMAACFGDDPERNLEILIGQLVNLVRDGAPVRMSKRAGTVVTLEDLVDAIGVDASRYALARYSSDSPIDIDVELWTRATRDNPVYYVQYVAARTAGVARNAAEVGLTRGAADDFQPELLSHDKENELLKALAEFPAVVATAAELREPHRVARYLEESVAASYHRFYDNCRVLPQGDEEVTDLHRARLWLNDATRTVIANGLRLLGVSAPERM</sequence>
<dbReference type="InterPro" id="IPR001278">
    <property type="entry name" value="Arg-tRNA-ligase"/>
</dbReference>
<dbReference type="Pfam" id="PF00750">
    <property type="entry name" value="tRNA-synt_1d"/>
    <property type="match status" value="1"/>
</dbReference>
<dbReference type="SUPFAM" id="SSF52374">
    <property type="entry name" value="Nucleotidylyl transferase"/>
    <property type="match status" value="1"/>
</dbReference>
<dbReference type="Gene3D" id="3.40.50.620">
    <property type="entry name" value="HUPs"/>
    <property type="match status" value="1"/>
</dbReference>
<dbReference type="InterPro" id="IPR035684">
    <property type="entry name" value="ArgRS_core"/>
</dbReference>
<dbReference type="PRINTS" id="PR01038">
    <property type="entry name" value="TRNASYNTHARG"/>
</dbReference>
<dbReference type="PROSITE" id="PS00178">
    <property type="entry name" value="AA_TRNA_LIGASE_I"/>
    <property type="match status" value="1"/>
</dbReference>
<dbReference type="Pfam" id="PF05746">
    <property type="entry name" value="DALR_1"/>
    <property type="match status" value="1"/>
</dbReference>
<dbReference type="GO" id="GO:0004814">
    <property type="term" value="F:arginine-tRNA ligase activity"/>
    <property type="evidence" value="ECO:0007669"/>
    <property type="project" value="UniProtKB-UniRule"/>
</dbReference>
<dbReference type="FunFam" id="1.10.730.10:FF:000008">
    <property type="entry name" value="Arginine--tRNA ligase"/>
    <property type="match status" value="1"/>
</dbReference>
<proteinExistence type="inferred from homology"/>
<evidence type="ECO:0000256" key="4">
    <source>
        <dbReference type="ARBA" id="ARBA00022490"/>
    </source>
</evidence>
<evidence type="ECO:0000256" key="11">
    <source>
        <dbReference type="HAMAP-Rule" id="MF_00123"/>
    </source>
</evidence>
<feature type="domain" description="Arginyl tRNA synthetase N-terminal" evidence="14">
    <location>
        <begin position="4"/>
        <end position="93"/>
    </location>
</feature>
<keyword evidence="8 11" id="KW-0648">Protein biosynthesis</keyword>
<feature type="short sequence motif" description="'HIGH' region" evidence="11">
    <location>
        <begin position="130"/>
        <end position="140"/>
    </location>
</feature>
<dbReference type="GO" id="GO:0006420">
    <property type="term" value="P:arginyl-tRNA aminoacylation"/>
    <property type="evidence" value="ECO:0007669"/>
    <property type="project" value="UniProtKB-UniRule"/>
</dbReference>
<comment type="subcellular location">
    <subcellularLocation>
        <location evidence="1 11">Cytoplasm</location>
    </subcellularLocation>
</comment>
<evidence type="ECO:0000256" key="1">
    <source>
        <dbReference type="ARBA" id="ARBA00004496"/>
    </source>
</evidence>
<dbReference type="Gene3D" id="3.30.1360.70">
    <property type="entry name" value="Arginyl tRNA synthetase N-terminal domain"/>
    <property type="match status" value="1"/>
</dbReference>
<keyword evidence="9 11" id="KW-0030">Aminoacyl-tRNA synthetase</keyword>
<keyword evidence="5 11" id="KW-0436">Ligase</keyword>
<dbReference type="SUPFAM" id="SSF55190">
    <property type="entry name" value="Arginyl-tRNA synthetase (ArgRS), N-terminal 'additional' domain"/>
    <property type="match status" value="1"/>
</dbReference>
<evidence type="ECO:0000256" key="3">
    <source>
        <dbReference type="ARBA" id="ARBA00011245"/>
    </source>
</evidence>
<dbReference type="InterPro" id="IPR008909">
    <property type="entry name" value="DALR_anticod-bd"/>
</dbReference>
<dbReference type="InterPro" id="IPR005148">
    <property type="entry name" value="Arg-tRNA-synth_N"/>
</dbReference>
<evidence type="ECO:0000259" key="14">
    <source>
        <dbReference type="SMART" id="SM01016"/>
    </source>
</evidence>
<dbReference type="PANTHER" id="PTHR11956:SF5">
    <property type="entry name" value="ARGININE--TRNA LIGASE, CYTOPLASMIC"/>
    <property type="match status" value="1"/>
</dbReference>
<comment type="similarity">
    <text evidence="2 11 12">Belongs to the class-I aminoacyl-tRNA synthetase family.</text>
</comment>
<dbReference type="RefSeq" id="WP_088972959.1">
    <property type="nucleotide sequence ID" value="NZ_JBHLYF010000021.1"/>
</dbReference>
<dbReference type="PANTHER" id="PTHR11956">
    <property type="entry name" value="ARGINYL-TRNA SYNTHETASE"/>
    <property type="match status" value="1"/>
</dbReference>
<evidence type="ECO:0000256" key="7">
    <source>
        <dbReference type="ARBA" id="ARBA00022840"/>
    </source>
</evidence>
<gene>
    <name evidence="11" type="primary">argS</name>
    <name evidence="15" type="ORF">GA0074704_5269</name>
</gene>
<protein>
    <recommendedName>
        <fullName evidence="11">Arginine--tRNA ligase</fullName>
        <ecNumber evidence="11">6.1.1.19</ecNumber>
    </recommendedName>
    <alternativeName>
        <fullName evidence="11">Arginyl-tRNA synthetase</fullName>
        <shortName evidence="11">ArgRS</shortName>
    </alternativeName>
</protein>
<dbReference type="InterPro" id="IPR036695">
    <property type="entry name" value="Arg-tRNA-synth_N_sf"/>
</dbReference>
<organism evidence="15 16">
    <name type="scientific">Micromonospora siamensis</name>
    <dbReference type="NCBI Taxonomy" id="299152"/>
    <lineage>
        <taxon>Bacteria</taxon>
        <taxon>Bacillati</taxon>
        <taxon>Actinomycetota</taxon>
        <taxon>Actinomycetes</taxon>
        <taxon>Micromonosporales</taxon>
        <taxon>Micromonosporaceae</taxon>
        <taxon>Micromonospora</taxon>
    </lineage>
</organism>
<evidence type="ECO:0000313" key="16">
    <source>
        <dbReference type="Proteomes" id="UP000198210"/>
    </source>
</evidence>
<dbReference type="InterPro" id="IPR001412">
    <property type="entry name" value="aa-tRNA-synth_I_CS"/>
</dbReference>
<comment type="catalytic activity">
    <reaction evidence="10 11">
        <text>tRNA(Arg) + L-arginine + ATP = L-arginyl-tRNA(Arg) + AMP + diphosphate</text>
        <dbReference type="Rhea" id="RHEA:20301"/>
        <dbReference type="Rhea" id="RHEA-COMP:9658"/>
        <dbReference type="Rhea" id="RHEA-COMP:9673"/>
        <dbReference type="ChEBI" id="CHEBI:30616"/>
        <dbReference type="ChEBI" id="CHEBI:32682"/>
        <dbReference type="ChEBI" id="CHEBI:33019"/>
        <dbReference type="ChEBI" id="CHEBI:78442"/>
        <dbReference type="ChEBI" id="CHEBI:78513"/>
        <dbReference type="ChEBI" id="CHEBI:456215"/>
        <dbReference type="EC" id="6.1.1.19"/>
    </reaction>
</comment>
<dbReference type="InterPro" id="IPR014729">
    <property type="entry name" value="Rossmann-like_a/b/a_fold"/>
</dbReference>
<reference evidence="15 16" key="1">
    <citation type="submission" date="2016-06" db="EMBL/GenBank/DDBJ databases">
        <authorList>
            <person name="Kjaerup R.B."/>
            <person name="Dalgaard T.S."/>
            <person name="Juul-Madsen H.R."/>
        </authorList>
    </citation>
    <scope>NUCLEOTIDE SEQUENCE [LARGE SCALE GENOMIC DNA]</scope>
    <source>
        <strain evidence="15 16">DSM 45097</strain>
    </source>
</reference>
<dbReference type="EC" id="6.1.1.19" evidence="11"/>